<reference evidence="5" key="1">
    <citation type="submission" date="2021-04" db="EMBL/GenBank/DDBJ databases">
        <authorList>
            <consortium name="Wellcome Sanger Institute Data Sharing"/>
        </authorList>
    </citation>
    <scope>NUCLEOTIDE SEQUENCE [LARGE SCALE GENOMIC DNA]</scope>
</reference>
<sequence>ERERLMLRQEVTHSRLTVSIPEGMEKGCQLLYNYHFLYVCVCVCLLAGHRVYQKCGPRPKELCKPCKPGTFTLKDNSLKCERCTECAGAQVLLKECTATADTQCGCREGLKCGDSKCSFCVQKCNKGEQPTKNRSCEPCPEGTFNNQIHQRCKPQITECVILFSHAVINVHRNFRNFMKTKIIHCNSSVIGFISTKVSQKSRPHQGEHEPMTLRAVECSFHEAQQEQGSSSESLDSKDSSGHLLA</sequence>
<dbReference type="PANTHER" id="PTHR47139">
    <property type="entry name" value="TUMOR NECROSIS FACTOR RECEPTOR SUPERFAMILY MEMBER 9"/>
    <property type="match status" value="1"/>
</dbReference>
<feature type="domain" description="TNFR-Cys" evidence="4">
    <location>
        <begin position="65"/>
        <end position="104"/>
    </location>
</feature>
<dbReference type="OMA" id="VCCDECH"/>
<feature type="compositionally biased region" description="Basic and acidic residues" evidence="2">
    <location>
        <begin position="234"/>
        <end position="245"/>
    </location>
</feature>
<dbReference type="InterPro" id="IPR001368">
    <property type="entry name" value="TNFR/NGFR_Cys_rich_reg"/>
</dbReference>
<evidence type="ECO:0000313" key="5">
    <source>
        <dbReference type="Ensembl" id="ENSENLP00000032321.1"/>
    </source>
</evidence>
<dbReference type="PANTHER" id="PTHR47139:SF4">
    <property type="entry name" value="TUMOR NECROSIS FACTOR RECEPTOR SUPERFAMILY MEMBER 9 ISOFORM X1-RELATED"/>
    <property type="match status" value="1"/>
</dbReference>
<dbReference type="SUPFAM" id="SSF57586">
    <property type="entry name" value="TNF receptor-like"/>
    <property type="match status" value="1"/>
</dbReference>
<keyword evidence="1" id="KW-1015">Disulfide bond</keyword>
<reference evidence="5" key="2">
    <citation type="submission" date="2025-08" db="UniProtKB">
        <authorList>
            <consortium name="Ensembl"/>
        </authorList>
    </citation>
    <scope>IDENTIFICATION</scope>
</reference>
<proteinExistence type="predicted"/>
<keyword evidence="3" id="KW-1133">Transmembrane helix</keyword>
<dbReference type="PROSITE" id="PS50050">
    <property type="entry name" value="TNFR_NGFR_2"/>
    <property type="match status" value="1"/>
</dbReference>
<keyword evidence="6" id="KW-1185">Reference proteome</keyword>
<dbReference type="AlphaFoldDB" id="A0A665VKT2"/>
<feature type="transmembrane region" description="Helical" evidence="3">
    <location>
        <begin position="32"/>
        <end position="52"/>
    </location>
</feature>
<evidence type="ECO:0000313" key="6">
    <source>
        <dbReference type="Proteomes" id="UP000472264"/>
    </source>
</evidence>
<evidence type="ECO:0000256" key="1">
    <source>
        <dbReference type="PROSITE-ProRule" id="PRU00206"/>
    </source>
</evidence>
<dbReference type="SMART" id="SM00208">
    <property type="entry name" value="TNFR"/>
    <property type="match status" value="1"/>
</dbReference>
<protein>
    <submittedName>
        <fullName evidence="5">Tumor necrosis factor receptor superfamily, member 9a</fullName>
    </submittedName>
</protein>
<evidence type="ECO:0000256" key="2">
    <source>
        <dbReference type="SAM" id="MobiDB-lite"/>
    </source>
</evidence>
<keyword evidence="3" id="KW-0472">Membrane</keyword>
<evidence type="ECO:0000259" key="4">
    <source>
        <dbReference type="PROSITE" id="PS50050"/>
    </source>
</evidence>
<dbReference type="Ensembl" id="ENSENLT00000033241.1">
    <property type="protein sequence ID" value="ENSENLP00000032321.1"/>
    <property type="gene ID" value="ENSENLG00000014284.1"/>
</dbReference>
<feature type="region of interest" description="Disordered" evidence="2">
    <location>
        <begin position="222"/>
        <end position="245"/>
    </location>
</feature>
<dbReference type="Proteomes" id="UP000472264">
    <property type="component" value="Chromosome 7"/>
</dbReference>
<reference evidence="5" key="3">
    <citation type="submission" date="2025-09" db="UniProtKB">
        <authorList>
            <consortium name="Ensembl"/>
        </authorList>
    </citation>
    <scope>IDENTIFICATION</scope>
</reference>
<dbReference type="GO" id="GO:0042127">
    <property type="term" value="P:regulation of cell population proliferation"/>
    <property type="evidence" value="ECO:0007669"/>
    <property type="project" value="TreeGrafter"/>
</dbReference>
<dbReference type="InParanoid" id="A0A665VKT2"/>
<dbReference type="Gene3D" id="2.10.50.10">
    <property type="entry name" value="Tumor Necrosis Factor Receptor, subunit A, domain 2"/>
    <property type="match status" value="2"/>
</dbReference>
<feature type="disulfide bond" evidence="1">
    <location>
        <begin position="83"/>
        <end position="96"/>
    </location>
</feature>
<comment type="caution">
    <text evidence="1">Lacks conserved residue(s) required for the propagation of feature annotation.</text>
</comment>
<name>A0A665VKT2_ECHNA</name>
<dbReference type="FunCoup" id="A0A665VKT2">
    <property type="interactions" value="867"/>
</dbReference>
<accession>A0A665VKT2</accession>
<feature type="disulfide bond" evidence="1">
    <location>
        <begin position="86"/>
        <end position="104"/>
    </location>
</feature>
<keyword evidence="3" id="KW-0812">Transmembrane</keyword>
<dbReference type="Pfam" id="PF00020">
    <property type="entry name" value="TNFR_c6"/>
    <property type="match status" value="1"/>
</dbReference>
<evidence type="ECO:0000256" key="3">
    <source>
        <dbReference type="SAM" id="Phobius"/>
    </source>
</evidence>
<feature type="repeat" description="TNFR-Cys" evidence="1">
    <location>
        <begin position="65"/>
        <end position="104"/>
    </location>
</feature>
<organism evidence="5 6">
    <name type="scientific">Echeneis naucrates</name>
    <name type="common">Live sharksucker</name>
    <dbReference type="NCBI Taxonomy" id="173247"/>
    <lineage>
        <taxon>Eukaryota</taxon>
        <taxon>Metazoa</taxon>
        <taxon>Chordata</taxon>
        <taxon>Craniata</taxon>
        <taxon>Vertebrata</taxon>
        <taxon>Euteleostomi</taxon>
        <taxon>Actinopterygii</taxon>
        <taxon>Neopterygii</taxon>
        <taxon>Teleostei</taxon>
        <taxon>Neoteleostei</taxon>
        <taxon>Acanthomorphata</taxon>
        <taxon>Carangaria</taxon>
        <taxon>Carangiformes</taxon>
        <taxon>Echeneidae</taxon>
        <taxon>Echeneis</taxon>
    </lineage>
</organism>
<dbReference type="GO" id="GO:0038023">
    <property type="term" value="F:signaling receptor activity"/>
    <property type="evidence" value="ECO:0007669"/>
    <property type="project" value="TreeGrafter"/>
</dbReference>